<dbReference type="InterPro" id="IPR011006">
    <property type="entry name" value="CheY-like_superfamily"/>
</dbReference>
<dbReference type="Gene3D" id="3.40.50.2300">
    <property type="match status" value="1"/>
</dbReference>
<accession>A0A1H9SZY5</accession>
<dbReference type="InterPro" id="IPR001789">
    <property type="entry name" value="Sig_transdc_resp-reg_receiver"/>
</dbReference>
<dbReference type="SMART" id="SM00448">
    <property type="entry name" value="REC"/>
    <property type="match status" value="1"/>
</dbReference>
<dbReference type="GO" id="GO:0000156">
    <property type="term" value="F:phosphorelay response regulator activity"/>
    <property type="evidence" value="ECO:0007669"/>
    <property type="project" value="InterPro"/>
</dbReference>
<feature type="domain" description="HTH LytTR-type" evidence="9">
    <location>
        <begin position="143"/>
        <end position="245"/>
    </location>
</feature>
<dbReference type="PROSITE" id="PS50110">
    <property type="entry name" value="RESPONSE_REGULATORY"/>
    <property type="match status" value="1"/>
</dbReference>
<evidence type="ECO:0000313" key="11">
    <source>
        <dbReference type="Proteomes" id="UP000182584"/>
    </source>
</evidence>
<organism evidence="10 11">
    <name type="scientific">Butyrivibrio fibrisolvens</name>
    <dbReference type="NCBI Taxonomy" id="831"/>
    <lineage>
        <taxon>Bacteria</taxon>
        <taxon>Bacillati</taxon>
        <taxon>Bacillota</taxon>
        <taxon>Clostridia</taxon>
        <taxon>Lachnospirales</taxon>
        <taxon>Lachnospiraceae</taxon>
        <taxon>Butyrivibrio</taxon>
    </lineage>
</organism>
<dbReference type="SMART" id="SM00850">
    <property type="entry name" value="LytTR"/>
    <property type="match status" value="1"/>
</dbReference>
<feature type="domain" description="Response regulatory" evidence="8">
    <location>
        <begin position="3"/>
        <end position="126"/>
    </location>
</feature>
<dbReference type="Pfam" id="PF04397">
    <property type="entry name" value="LytTR"/>
    <property type="match status" value="1"/>
</dbReference>
<name>A0A1H9SZY5_BUTFI</name>
<dbReference type="OrthoDB" id="9809318at2"/>
<dbReference type="Proteomes" id="UP000182584">
    <property type="component" value="Unassembled WGS sequence"/>
</dbReference>
<sequence>MLNIYVCEDNLKQRMLITDYIKNIILIEDYDLNLELSTDNPYEVLDSIENSKNVGLYFLDIDLNYDIDGLSLARQIRRHDPRGFIVFITAHSEMCYMTFTYKVEAMDFIIKDDQDNLHTRIHQCIKSAYSRYSSTNNHTGKIFVTKIGDKEYCIPLSDIIYIETSVSPHKIILHTAYSTLEFKGQIKATLPILGSDFVLCHRSTIVNKNHVKEIDLKGRTLTLTGGHICPIAVRYMPSIHKCFQYKN</sequence>
<evidence type="ECO:0000259" key="9">
    <source>
        <dbReference type="PROSITE" id="PS50930"/>
    </source>
</evidence>
<dbReference type="Pfam" id="PF00072">
    <property type="entry name" value="Response_reg"/>
    <property type="match status" value="1"/>
</dbReference>
<dbReference type="SUPFAM" id="SSF52172">
    <property type="entry name" value="CheY-like"/>
    <property type="match status" value="1"/>
</dbReference>
<evidence type="ECO:0000259" key="8">
    <source>
        <dbReference type="PROSITE" id="PS50110"/>
    </source>
</evidence>
<keyword evidence="2" id="KW-0963">Cytoplasm</keyword>
<dbReference type="PANTHER" id="PTHR37299">
    <property type="entry name" value="TRANSCRIPTIONAL REGULATOR-RELATED"/>
    <property type="match status" value="1"/>
</dbReference>
<evidence type="ECO:0000256" key="5">
    <source>
        <dbReference type="ARBA" id="ARBA00024867"/>
    </source>
</evidence>
<dbReference type="InterPro" id="IPR007492">
    <property type="entry name" value="LytTR_DNA-bd_dom"/>
</dbReference>
<dbReference type="CDD" id="cd17533">
    <property type="entry name" value="REC_LytTR_AgrA-like"/>
    <property type="match status" value="1"/>
</dbReference>
<evidence type="ECO:0000256" key="6">
    <source>
        <dbReference type="ARBA" id="ARBA00037164"/>
    </source>
</evidence>
<evidence type="ECO:0000256" key="4">
    <source>
        <dbReference type="ARBA" id="ARBA00023159"/>
    </source>
</evidence>
<keyword evidence="7" id="KW-0597">Phosphoprotein</keyword>
<comment type="function">
    <text evidence="6">Required for high-level post-exponential phase expression of a series of secreted proteins.</text>
</comment>
<proteinExistence type="predicted"/>
<evidence type="ECO:0000256" key="2">
    <source>
        <dbReference type="ARBA" id="ARBA00022490"/>
    </source>
</evidence>
<evidence type="ECO:0000256" key="3">
    <source>
        <dbReference type="ARBA" id="ARBA00023012"/>
    </source>
</evidence>
<dbReference type="EMBL" id="FOGJ01000013">
    <property type="protein sequence ID" value="SER89933.1"/>
    <property type="molecule type" value="Genomic_DNA"/>
</dbReference>
<evidence type="ECO:0000313" key="10">
    <source>
        <dbReference type="EMBL" id="SER89933.1"/>
    </source>
</evidence>
<dbReference type="PROSITE" id="PS50930">
    <property type="entry name" value="HTH_LYTTR"/>
    <property type="match status" value="1"/>
</dbReference>
<protein>
    <recommendedName>
        <fullName evidence="1">Stage 0 sporulation protein A homolog</fullName>
    </recommendedName>
</protein>
<dbReference type="InterPro" id="IPR046947">
    <property type="entry name" value="LytR-like"/>
</dbReference>
<dbReference type="RefSeq" id="WP_074756366.1">
    <property type="nucleotide sequence ID" value="NZ_FOGJ01000013.1"/>
</dbReference>
<evidence type="ECO:0000256" key="7">
    <source>
        <dbReference type="PROSITE-ProRule" id="PRU00169"/>
    </source>
</evidence>
<gene>
    <name evidence="10" type="ORF">SAMN04487884_11360</name>
</gene>
<dbReference type="AlphaFoldDB" id="A0A1H9SZY5"/>
<dbReference type="Gene3D" id="2.40.50.1020">
    <property type="entry name" value="LytTr DNA-binding domain"/>
    <property type="match status" value="1"/>
</dbReference>
<reference evidence="10 11" key="1">
    <citation type="submission" date="2016-10" db="EMBL/GenBank/DDBJ databases">
        <authorList>
            <person name="de Groot N.N."/>
        </authorList>
    </citation>
    <scope>NUCLEOTIDE SEQUENCE [LARGE SCALE GENOMIC DNA]</scope>
    <source>
        <strain evidence="10 11">AR40</strain>
    </source>
</reference>
<evidence type="ECO:0000256" key="1">
    <source>
        <dbReference type="ARBA" id="ARBA00018672"/>
    </source>
</evidence>
<dbReference type="GO" id="GO:0003677">
    <property type="term" value="F:DNA binding"/>
    <property type="evidence" value="ECO:0007669"/>
    <property type="project" value="InterPro"/>
</dbReference>
<feature type="modified residue" description="4-aspartylphosphate" evidence="7">
    <location>
        <position position="60"/>
    </location>
</feature>
<comment type="function">
    <text evidence="5">May play the central regulatory role in sporulation. It may be an element of the effector pathway responsible for the activation of sporulation genes in response to nutritional stress. Spo0A may act in concert with spo0H (a sigma factor) to control the expression of some genes that are critical to the sporulation process.</text>
</comment>
<keyword evidence="4" id="KW-0010">Activator</keyword>
<keyword evidence="3" id="KW-0902">Two-component regulatory system</keyword>
<dbReference type="PANTHER" id="PTHR37299:SF3">
    <property type="entry name" value="STAGE 0 SPORULATION PROTEIN A HOMOLOG"/>
    <property type="match status" value="1"/>
</dbReference>